<feature type="chain" id="PRO_5016388122" evidence="2">
    <location>
        <begin position="27"/>
        <end position="395"/>
    </location>
</feature>
<reference evidence="4 5" key="1">
    <citation type="submission" date="2018-05" db="EMBL/GenBank/DDBJ databases">
        <title>Genomic Encyclopedia of Archaeal and Bacterial Type Strains, Phase II (KMG-II): from individual species to whole genera.</title>
        <authorList>
            <person name="Goeker M."/>
        </authorList>
    </citation>
    <scope>NUCLEOTIDE SEQUENCE [LARGE SCALE GENOMIC DNA]</scope>
    <source>
        <strain evidence="4 5">DSM 23514</strain>
    </source>
</reference>
<gene>
    <name evidence="4" type="ORF">LX92_02962</name>
</gene>
<dbReference type="PROSITE" id="PS50222">
    <property type="entry name" value="EF_HAND_2"/>
    <property type="match status" value="1"/>
</dbReference>
<feature type="signal peptide" evidence="2">
    <location>
        <begin position="1"/>
        <end position="26"/>
    </location>
</feature>
<dbReference type="InterPro" id="IPR025924">
    <property type="entry name" value="YHYH_dom"/>
</dbReference>
<dbReference type="PROSITE" id="PS00018">
    <property type="entry name" value="EF_HAND_1"/>
    <property type="match status" value="2"/>
</dbReference>
<dbReference type="EMBL" id="QGGQ01000007">
    <property type="protein sequence ID" value="PWK22488.1"/>
    <property type="molecule type" value="Genomic_DNA"/>
</dbReference>
<dbReference type="RefSeq" id="WP_223308381.1">
    <property type="nucleotide sequence ID" value="NZ_JACWLN010000006.1"/>
</dbReference>
<protein>
    <submittedName>
        <fullName evidence="4">YHYH protein</fullName>
    </submittedName>
</protein>
<dbReference type="Pfam" id="PF14240">
    <property type="entry name" value="YHYH"/>
    <property type="match status" value="1"/>
</dbReference>
<dbReference type="GO" id="GO:0005509">
    <property type="term" value="F:calcium ion binding"/>
    <property type="evidence" value="ECO:0007669"/>
    <property type="project" value="InterPro"/>
</dbReference>
<evidence type="ECO:0000256" key="1">
    <source>
        <dbReference type="SAM" id="MobiDB-lite"/>
    </source>
</evidence>
<dbReference type="InterPro" id="IPR018247">
    <property type="entry name" value="EF_Hand_1_Ca_BS"/>
</dbReference>
<dbReference type="Gene3D" id="1.10.238.10">
    <property type="entry name" value="EF-hand"/>
    <property type="match status" value="1"/>
</dbReference>
<sequence>MMKLILKYKLQYLLAVLMLLSCKSNNKQNQGPEDRQRPSATQIISEFDTDKDGKLSETEVHGPLAEDFLNIDTDKDGFLTESELENGPKPPPPMEQHENSVSPDDFDTTVKSVPVNTDLFIKENIIGEIAQETISLSGVETLCYVIKTHSQATEHPMGPWCPRHIEDGMEKAGIWFEEGKVYDVSGHFIADLAEFYSDDKWRMYNEDGTINVTLTKEACLAAAKPDVDEAYNNYCVECMPDFFKDQVTTFVIPVQPQYLTTAQSFGRGGIGMAFNGVNYDPPAPTHAILAAHTIAPLDDHGGHVNPHGGYHYHAVTGSTKEIAQEDAHAPMVGYAIDGFGIYALLDKNGDKPENLDECGGHSDEIRGYHYHAGEPGGNQIIGCLHGLPGYTDVQE</sequence>
<dbReference type="InterPro" id="IPR002048">
    <property type="entry name" value="EF_hand_dom"/>
</dbReference>
<evidence type="ECO:0000259" key="3">
    <source>
        <dbReference type="PROSITE" id="PS50222"/>
    </source>
</evidence>
<organism evidence="4 5">
    <name type="scientific">Maribacter polysiphoniae</name>
    <dbReference type="NCBI Taxonomy" id="429344"/>
    <lineage>
        <taxon>Bacteria</taxon>
        <taxon>Pseudomonadati</taxon>
        <taxon>Bacteroidota</taxon>
        <taxon>Flavobacteriia</taxon>
        <taxon>Flavobacteriales</taxon>
        <taxon>Flavobacteriaceae</taxon>
        <taxon>Maribacter</taxon>
    </lineage>
</organism>
<feature type="region of interest" description="Disordered" evidence="1">
    <location>
        <begin position="26"/>
        <end position="56"/>
    </location>
</feature>
<keyword evidence="2" id="KW-0732">Signal</keyword>
<evidence type="ECO:0000313" key="4">
    <source>
        <dbReference type="EMBL" id="PWK22488.1"/>
    </source>
</evidence>
<feature type="domain" description="EF-hand" evidence="3">
    <location>
        <begin position="35"/>
        <end position="70"/>
    </location>
</feature>
<feature type="region of interest" description="Disordered" evidence="1">
    <location>
        <begin position="79"/>
        <end position="108"/>
    </location>
</feature>
<dbReference type="Proteomes" id="UP000245667">
    <property type="component" value="Unassembled WGS sequence"/>
</dbReference>
<proteinExistence type="predicted"/>
<accession>A0A316DYH9</accession>
<dbReference type="InterPro" id="IPR011992">
    <property type="entry name" value="EF-hand-dom_pair"/>
</dbReference>
<dbReference type="AlphaFoldDB" id="A0A316DYH9"/>
<dbReference type="PROSITE" id="PS51257">
    <property type="entry name" value="PROKAR_LIPOPROTEIN"/>
    <property type="match status" value="1"/>
</dbReference>
<name>A0A316DYH9_9FLAO</name>
<dbReference type="SUPFAM" id="SSF47473">
    <property type="entry name" value="EF-hand"/>
    <property type="match status" value="1"/>
</dbReference>
<evidence type="ECO:0000256" key="2">
    <source>
        <dbReference type="SAM" id="SignalP"/>
    </source>
</evidence>
<comment type="caution">
    <text evidence="4">The sequence shown here is derived from an EMBL/GenBank/DDBJ whole genome shotgun (WGS) entry which is preliminary data.</text>
</comment>
<evidence type="ECO:0000313" key="5">
    <source>
        <dbReference type="Proteomes" id="UP000245667"/>
    </source>
</evidence>